<protein>
    <submittedName>
        <fullName evidence="1">Uncharacterized protein</fullName>
    </submittedName>
</protein>
<dbReference type="EMBL" id="CP036528">
    <property type="protein sequence ID" value="QBK26441.1"/>
    <property type="molecule type" value="Genomic_DNA"/>
</dbReference>
<organism evidence="1 2">
    <name type="scientific">Ureibacillus thermophilus</name>
    <dbReference type="NCBI Taxonomy" id="367743"/>
    <lineage>
        <taxon>Bacteria</taxon>
        <taxon>Bacillati</taxon>
        <taxon>Bacillota</taxon>
        <taxon>Bacilli</taxon>
        <taxon>Bacillales</taxon>
        <taxon>Caryophanaceae</taxon>
        <taxon>Ureibacillus</taxon>
    </lineage>
</organism>
<accession>A0A4P6UVV2</accession>
<gene>
    <name evidence="1" type="ORF">DKZ56_11570</name>
</gene>
<evidence type="ECO:0000313" key="2">
    <source>
        <dbReference type="Proteomes" id="UP000291151"/>
    </source>
</evidence>
<evidence type="ECO:0000313" key="1">
    <source>
        <dbReference type="EMBL" id="QBK26441.1"/>
    </source>
</evidence>
<dbReference type="RefSeq" id="WP_208650131.1">
    <property type="nucleotide sequence ID" value="NZ_CP036528.1"/>
</dbReference>
<sequence>MKKLLSVVLLLVLFIGGFFIYLKAAPPLVTGTIEKSEDNRSVVIEIGNKGLKDLKVTSVRINNNANPKDVKIQVSNQQKDLAALTEGRGEAENLEGIENISISKGTNPEEKGTGYRLIVSYDEGIHNVHIKYRYFGILFNDTVEIE</sequence>
<dbReference type="Proteomes" id="UP000291151">
    <property type="component" value="Chromosome"/>
</dbReference>
<keyword evidence="2" id="KW-1185">Reference proteome</keyword>
<dbReference type="KEGG" id="uth:DKZ56_11570"/>
<dbReference type="AlphaFoldDB" id="A0A4P6UVV2"/>
<name>A0A4P6UVV2_9BACL</name>
<proteinExistence type="predicted"/>
<reference evidence="1 2" key="1">
    <citation type="submission" date="2019-02" db="EMBL/GenBank/DDBJ databases">
        <title>Ureibacillus thermophilus.</title>
        <authorList>
            <person name="Sunny J.S."/>
            <person name="Natarajan A."/>
            <person name="Saleena L.M."/>
        </authorList>
    </citation>
    <scope>NUCLEOTIDE SEQUENCE [LARGE SCALE GENOMIC DNA]</scope>
    <source>
        <strain evidence="1 2">LM102</strain>
    </source>
</reference>